<dbReference type="GO" id="GO:0010411">
    <property type="term" value="P:xyloglucan metabolic process"/>
    <property type="evidence" value="ECO:0007669"/>
    <property type="project" value="TreeGrafter"/>
</dbReference>
<name>A0A975IXD2_9CAUL</name>
<dbReference type="SUPFAM" id="SSF110296">
    <property type="entry name" value="Oligoxyloglucan reducing end-specific cellobiohydrolase"/>
    <property type="match status" value="1"/>
</dbReference>
<evidence type="ECO:0000313" key="2">
    <source>
        <dbReference type="EMBL" id="QUD89281.1"/>
    </source>
</evidence>
<evidence type="ECO:0000256" key="1">
    <source>
        <dbReference type="SAM" id="SignalP"/>
    </source>
</evidence>
<dbReference type="RefSeq" id="WP_211939333.1">
    <property type="nucleotide sequence ID" value="NZ_CP073078.1"/>
</dbReference>
<dbReference type="Proteomes" id="UP000676409">
    <property type="component" value="Chromosome"/>
</dbReference>
<dbReference type="PANTHER" id="PTHR43739:SF5">
    <property type="entry name" value="EXO-ALPHA-SIALIDASE"/>
    <property type="match status" value="1"/>
</dbReference>
<evidence type="ECO:0000313" key="3">
    <source>
        <dbReference type="Proteomes" id="UP000676409"/>
    </source>
</evidence>
<organism evidence="2 3">
    <name type="scientific">Phenylobacterium montanum</name>
    <dbReference type="NCBI Taxonomy" id="2823693"/>
    <lineage>
        <taxon>Bacteria</taxon>
        <taxon>Pseudomonadati</taxon>
        <taxon>Pseudomonadota</taxon>
        <taxon>Alphaproteobacteria</taxon>
        <taxon>Caulobacterales</taxon>
        <taxon>Caulobacteraceae</taxon>
        <taxon>Phenylobacterium</taxon>
    </lineage>
</organism>
<dbReference type="InterPro" id="IPR036278">
    <property type="entry name" value="Sialidase_sf"/>
</dbReference>
<keyword evidence="3" id="KW-1185">Reference proteome</keyword>
<accession>A0A975IXD2</accession>
<reference evidence="2" key="1">
    <citation type="submission" date="2021-04" db="EMBL/GenBank/DDBJ databases">
        <title>The complete genome sequence of Caulobacter sp. S6.</title>
        <authorList>
            <person name="Tang Y."/>
            <person name="Ouyang W."/>
            <person name="Liu Q."/>
            <person name="Huang B."/>
            <person name="Guo Z."/>
            <person name="Lei P."/>
        </authorList>
    </citation>
    <scope>NUCLEOTIDE SEQUENCE</scope>
    <source>
        <strain evidence="2">S6</strain>
    </source>
</reference>
<keyword evidence="1" id="KW-0732">Signal</keyword>
<protein>
    <recommendedName>
        <fullName evidence="4">Sortilin N-terminal domain-containing protein</fullName>
    </recommendedName>
</protein>
<dbReference type="KEGG" id="caul:KCG34_05220"/>
<dbReference type="PANTHER" id="PTHR43739">
    <property type="entry name" value="XYLOGLUCANASE (EUROFUNG)"/>
    <property type="match status" value="1"/>
</dbReference>
<dbReference type="InterPro" id="IPR015943">
    <property type="entry name" value="WD40/YVTN_repeat-like_dom_sf"/>
</dbReference>
<dbReference type="EMBL" id="CP073078">
    <property type="protein sequence ID" value="QUD89281.1"/>
    <property type="molecule type" value="Genomic_DNA"/>
</dbReference>
<dbReference type="InterPro" id="IPR052025">
    <property type="entry name" value="Xyloglucanase_GH74"/>
</dbReference>
<dbReference type="AlphaFoldDB" id="A0A975IXD2"/>
<dbReference type="CDD" id="cd15482">
    <property type="entry name" value="Sialidase_non-viral"/>
    <property type="match status" value="2"/>
</dbReference>
<feature type="chain" id="PRO_5037746177" description="Sortilin N-terminal domain-containing protein" evidence="1">
    <location>
        <begin position="28"/>
        <end position="1029"/>
    </location>
</feature>
<dbReference type="SUPFAM" id="SSF50939">
    <property type="entry name" value="Sialidases"/>
    <property type="match status" value="1"/>
</dbReference>
<sequence>MTRRTTKIMAAAALAAIASGGLCAAHAAGVDPPLFQDLHWRSIGPFRGGRVLAVDGAPDKPQRFYFGAVNGGVWRTDDAGRTWAPIFDSAPVGSIGAIAVAPSAPGVIYVGTGEADMRSDIAQGVGMFKSVDGGASWAAIGLSDTQAIGKILVDPRDPDALLVAALGHPYGPNAERGVFRSTDGGKTWAKTLFKDADTGAIDLAFQPGHPDVVYAALWQTRRPPWNVYPPSSGPGGGLYKSVDGGKTWTAIGGQGLPASPGRIGIAVTPAKPDRLFALVDAEEGGLFRSDDAGATWAKVSDDKRIWNRGWYFGGITVDPKNADRVWVCDTIVLRSDDGGAHFTPVKGDPTGDDFHVLWIDPNNTDRRILGVDQGALVTMNGGATWSSWFNQPTGQFYHVATDNRFPYRVYGAQQDSGAAGVPSRTDSQVDGINMTEFHEVTAGGESDEIAPDPDDPDTVYGGRVDKLDLRSGQTRSVDPTLAFPDNYRGTWTLPLTFGKRDHTLYFGNQRVFATTDGGQSWKPISPDLTRPNPQVPTTLDAATIADTSVRGPRRGVVYDIGPSPVKDGLIWAGTDDGLVWRTRDGGKTWDNVTPKALGAWSKVGTVEPSHFDPEVAYIAVDRHRLDDFAPYIYRTRDGGKTWTPITAGLAEGGVLNAVNVVREDPAQKGLLYAGTERGAFVSFDDGDHWQPLQSGLPRTSVRDITLHDADLVIATHGRGFYVMDDIAPLRALAADASAGARLFTPAPAIRLHEPPFVGTPMPKDEPIAQNPPDGAYIDYVVAAGASPAHVTVAILDAQGTPVARFASTDPAPAPDLAKIDAAPEWVVRPGSPSATPGQHRFVWDLHYAKPDGLGDEDEGVWAPPGRYTVELTVDGKSWRQPLEILPDPRVKATPADLQAEFALARQIEQSRLRIHAALTEAAKQQAALKVQIQAADATHQAGLLAKAAQLDALADIPTDSPRKMVGRASPSVDGLADIAEQLDKLATAVDGADGAPTPDDLAGFAKTSQALEAALARWSALKASLSPAA</sequence>
<gene>
    <name evidence="2" type="ORF">KCG34_05220</name>
</gene>
<proteinExistence type="predicted"/>
<dbReference type="Gene3D" id="2.130.10.10">
    <property type="entry name" value="YVTN repeat-like/Quinoprotein amine dehydrogenase"/>
    <property type="match status" value="5"/>
</dbReference>
<dbReference type="Gene3D" id="2.60.40.4070">
    <property type="match status" value="1"/>
</dbReference>
<evidence type="ECO:0008006" key="4">
    <source>
        <dbReference type="Google" id="ProtNLM"/>
    </source>
</evidence>
<feature type="signal peptide" evidence="1">
    <location>
        <begin position="1"/>
        <end position="27"/>
    </location>
</feature>